<dbReference type="OrthoDB" id="9812943at2"/>
<dbReference type="PANTHER" id="PTHR10695">
    <property type="entry name" value="DEPHOSPHO-COA KINASE-RELATED"/>
    <property type="match status" value="1"/>
</dbReference>
<dbReference type="InterPro" id="IPR001977">
    <property type="entry name" value="Depp_CoAkinase"/>
</dbReference>
<organism evidence="5 6">
    <name type="scientific">Tersicoccus phoenicis</name>
    <dbReference type="NCBI Taxonomy" id="554083"/>
    <lineage>
        <taxon>Bacteria</taxon>
        <taxon>Bacillati</taxon>
        <taxon>Actinomycetota</taxon>
        <taxon>Actinomycetes</taxon>
        <taxon>Micrococcales</taxon>
        <taxon>Micrococcaceae</taxon>
        <taxon>Tersicoccus</taxon>
    </lineage>
</organism>
<gene>
    <name evidence="3" type="primary">coaE</name>
    <name evidence="5" type="ORF">BKD30_04485</name>
</gene>
<keyword evidence="3" id="KW-0173">Coenzyme A biosynthesis</keyword>
<keyword evidence="2 3" id="KW-0067">ATP-binding</keyword>
<dbReference type="PANTHER" id="PTHR10695:SF46">
    <property type="entry name" value="BIFUNCTIONAL COENZYME A SYNTHASE-RELATED"/>
    <property type="match status" value="1"/>
</dbReference>
<comment type="function">
    <text evidence="3">Catalyzes the phosphorylation of the 3'-hydroxyl group of dephosphocoenzyme A to form coenzyme A.</text>
</comment>
<evidence type="ECO:0000313" key="5">
    <source>
        <dbReference type="EMBL" id="OMH26730.1"/>
    </source>
</evidence>
<dbReference type="SUPFAM" id="SSF52540">
    <property type="entry name" value="P-loop containing nucleoside triphosphate hydrolases"/>
    <property type="match status" value="1"/>
</dbReference>
<comment type="pathway">
    <text evidence="3">Cofactor biosynthesis; coenzyme A biosynthesis; CoA from (R)-pantothenate: step 5/5.</text>
</comment>
<evidence type="ECO:0000256" key="1">
    <source>
        <dbReference type="ARBA" id="ARBA00022741"/>
    </source>
</evidence>
<dbReference type="InterPro" id="IPR027417">
    <property type="entry name" value="P-loop_NTPase"/>
</dbReference>
<keyword evidence="3 5" id="KW-0418">Kinase</keyword>
<dbReference type="Gene3D" id="3.40.50.300">
    <property type="entry name" value="P-loop containing nucleotide triphosphate hydrolases"/>
    <property type="match status" value="1"/>
</dbReference>
<accession>A0A1R1LGT0</accession>
<comment type="subcellular location">
    <subcellularLocation>
        <location evidence="3">Cytoplasm</location>
    </subcellularLocation>
</comment>
<dbReference type="AlphaFoldDB" id="A0A1R1LGT0"/>
<evidence type="ECO:0000256" key="4">
    <source>
        <dbReference type="NCBIfam" id="TIGR00152"/>
    </source>
</evidence>
<protein>
    <recommendedName>
        <fullName evidence="3 4">Dephospho-CoA kinase</fullName>
        <ecNumber evidence="3 4">2.7.1.24</ecNumber>
    </recommendedName>
    <alternativeName>
        <fullName evidence="3">Dephosphocoenzyme A kinase</fullName>
    </alternativeName>
</protein>
<dbReference type="Proteomes" id="UP000187085">
    <property type="component" value="Unassembled WGS sequence"/>
</dbReference>
<sequence>MLTVGLTGGIAAGKSVVAARLRELGAVLIDADVLAREVVAPGTDGLAAVVDAFGSDVLTGDGDLDRGALGGLVFGDDGARATLNGIVHPRVRAEAARRIAAAPRGAVIVQDIPLLVETGQEDAFHLVVVVQAAEDDRIRRMVEQRGMSAEDARSRIAAQATDEQREAAADVVLANSGKVGALQRRVDELWHERILPFNENLLAGRPAARARGGVAGGAGTADVAQDGAGTGGGGRAQVVERIARRLARVSADLGILRIERVEGAEPVDVLMIRVVVPDQAAADRLVQPFADAGFPRVRDARVWDDRVPGHRPCWLHRTCDPGKAVDVQVCASAEGGSG</sequence>
<dbReference type="HAMAP" id="MF_00376">
    <property type="entry name" value="Dephospho_CoA_kinase"/>
    <property type="match status" value="1"/>
</dbReference>
<keyword evidence="3" id="KW-0963">Cytoplasm</keyword>
<evidence type="ECO:0000256" key="3">
    <source>
        <dbReference type="HAMAP-Rule" id="MF_00376"/>
    </source>
</evidence>
<keyword evidence="3" id="KW-0808">Transferase</keyword>
<dbReference type="GO" id="GO:0005524">
    <property type="term" value="F:ATP binding"/>
    <property type="evidence" value="ECO:0007669"/>
    <property type="project" value="UniProtKB-UniRule"/>
</dbReference>
<dbReference type="GO" id="GO:0005737">
    <property type="term" value="C:cytoplasm"/>
    <property type="evidence" value="ECO:0007669"/>
    <property type="project" value="UniProtKB-SubCell"/>
</dbReference>
<reference evidence="5 6" key="1">
    <citation type="submission" date="2016-12" db="EMBL/GenBank/DDBJ databases">
        <title>Draft genome of Tersicoccus phoenicis 1P05MA.</title>
        <authorList>
            <person name="Nakajima Y."/>
            <person name="Yoshizawa S."/>
            <person name="Nakamura K."/>
            <person name="Ogura Y."/>
            <person name="Hayashi T."/>
            <person name="Kogure K."/>
        </authorList>
    </citation>
    <scope>NUCLEOTIDE SEQUENCE [LARGE SCALE GENOMIC DNA]</scope>
    <source>
        <strain evidence="5 6">1p05MA</strain>
    </source>
</reference>
<dbReference type="UniPathway" id="UPA00241">
    <property type="reaction ID" value="UER00356"/>
</dbReference>
<evidence type="ECO:0000313" key="6">
    <source>
        <dbReference type="Proteomes" id="UP000187085"/>
    </source>
</evidence>
<evidence type="ECO:0000256" key="2">
    <source>
        <dbReference type="ARBA" id="ARBA00022840"/>
    </source>
</evidence>
<dbReference type="EC" id="2.7.1.24" evidence="3 4"/>
<proteinExistence type="inferred from homology"/>
<comment type="catalytic activity">
    <reaction evidence="3">
        <text>3'-dephospho-CoA + ATP = ADP + CoA + H(+)</text>
        <dbReference type="Rhea" id="RHEA:18245"/>
        <dbReference type="ChEBI" id="CHEBI:15378"/>
        <dbReference type="ChEBI" id="CHEBI:30616"/>
        <dbReference type="ChEBI" id="CHEBI:57287"/>
        <dbReference type="ChEBI" id="CHEBI:57328"/>
        <dbReference type="ChEBI" id="CHEBI:456216"/>
        <dbReference type="EC" id="2.7.1.24"/>
    </reaction>
</comment>
<dbReference type="CDD" id="cd02022">
    <property type="entry name" value="DPCK"/>
    <property type="match status" value="1"/>
</dbReference>
<dbReference type="PROSITE" id="PS51219">
    <property type="entry name" value="DPCK"/>
    <property type="match status" value="1"/>
</dbReference>
<name>A0A1R1LGT0_9MICC</name>
<keyword evidence="1 3" id="KW-0547">Nucleotide-binding</keyword>
<feature type="binding site" evidence="3">
    <location>
        <begin position="11"/>
        <end position="16"/>
    </location>
    <ligand>
        <name>ATP</name>
        <dbReference type="ChEBI" id="CHEBI:30616"/>
    </ligand>
</feature>
<dbReference type="EMBL" id="MRDE01000019">
    <property type="protein sequence ID" value="OMH26730.1"/>
    <property type="molecule type" value="Genomic_DNA"/>
</dbReference>
<dbReference type="Pfam" id="PF01121">
    <property type="entry name" value="CoaE"/>
    <property type="match status" value="1"/>
</dbReference>
<comment type="caution">
    <text evidence="5">The sequence shown here is derived from an EMBL/GenBank/DDBJ whole genome shotgun (WGS) entry which is preliminary data.</text>
</comment>
<dbReference type="NCBIfam" id="NF002879">
    <property type="entry name" value="PRK03333.1"/>
    <property type="match status" value="1"/>
</dbReference>
<dbReference type="STRING" id="554083.BKD30_04485"/>
<dbReference type="GO" id="GO:0004140">
    <property type="term" value="F:dephospho-CoA kinase activity"/>
    <property type="evidence" value="ECO:0007669"/>
    <property type="project" value="UniProtKB-UniRule"/>
</dbReference>
<dbReference type="GO" id="GO:0015937">
    <property type="term" value="P:coenzyme A biosynthetic process"/>
    <property type="evidence" value="ECO:0007669"/>
    <property type="project" value="UniProtKB-UniRule"/>
</dbReference>
<dbReference type="NCBIfam" id="TIGR00152">
    <property type="entry name" value="dephospho-CoA kinase"/>
    <property type="match status" value="1"/>
</dbReference>
<keyword evidence="6" id="KW-1185">Reference proteome</keyword>
<dbReference type="RefSeq" id="WP_076702648.1">
    <property type="nucleotide sequence ID" value="NZ_MRDE01000019.1"/>
</dbReference>
<comment type="similarity">
    <text evidence="3">Belongs to the CoaE family.</text>
</comment>